<dbReference type="InterPro" id="IPR045462">
    <property type="entry name" value="aa-tRNA-synth_I_cd-bd"/>
</dbReference>
<proteinExistence type="inferred from homology"/>
<evidence type="ECO:0000256" key="9">
    <source>
        <dbReference type="ARBA" id="ARBA00022917"/>
    </source>
</evidence>
<evidence type="ECO:0000256" key="4">
    <source>
        <dbReference type="ARBA" id="ARBA00015745"/>
    </source>
</evidence>
<comment type="catalytic activity">
    <reaction evidence="12">
        <text>tRNA(Lys) + L-lysine + ATP = L-lysyl-tRNA(Lys) + AMP + diphosphate</text>
        <dbReference type="Rhea" id="RHEA:20792"/>
        <dbReference type="Rhea" id="RHEA-COMP:9696"/>
        <dbReference type="Rhea" id="RHEA-COMP:9697"/>
        <dbReference type="ChEBI" id="CHEBI:30616"/>
        <dbReference type="ChEBI" id="CHEBI:32551"/>
        <dbReference type="ChEBI" id="CHEBI:33019"/>
        <dbReference type="ChEBI" id="CHEBI:78442"/>
        <dbReference type="ChEBI" id="CHEBI:78529"/>
        <dbReference type="ChEBI" id="CHEBI:456215"/>
        <dbReference type="EC" id="6.1.1.6"/>
    </reaction>
</comment>
<keyword evidence="5" id="KW-0963">Cytoplasm</keyword>
<dbReference type="GO" id="GO:0000049">
    <property type="term" value="F:tRNA binding"/>
    <property type="evidence" value="ECO:0007669"/>
    <property type="project" value="InterPro"/>
</dbReference>
<dbReference type="Gene3D" id="1.10.10.770">
    <property type="match status" value="1"/>
</dbReference>
<evidence type="ECO:0000256" key="10">
    <source>
        <dbReference type="ARBA" id="ARBA00023146"/>
    </source>
</evidence>
<keyword evidence="7" id="KW-0547">Nucleotide-binding</keyword>
<dbReference type="InterPro" id="IPR020751">
    <property type="entry name" value="aa-tRNA-synth_I_codon-bd_sub2"/>
</dbReference>
<dbReference type="InterPro" id="IPR002904">
    <property type="entry name" value="Lys-tRNA-ligase"/>
</dbReference>
<evidence type="ECO:0000256" key="8">
    <source>
        <dbReference type="ARBA" id="ARBA00022840"/>
    </source>
</evidence>
<evidence type="ECO:0000256" key="7">
    <source>
        <dbReference type="ARBA" id="ARBA00022741"/>
    </source>
</evidence>
<dbReference type="Pfam" id="PF01921">
    <property type="entry name" value="tRNA-synt_1f"/>
    <property type="match status" value="1"/>
</dbReference>
<dbReference type="NCBIfam" id="TIGR00467">
    <property type="entry name" value="lysS_arch"/>
    <property type="match status" value="1"/>
</dbReference>
<sequence>MEVIYSHEKYRSGFFSSAIEKSLSNAAGAKKILEAVSGRKLGEEWSPIQVNEDGYLKKRAFESINTKAKTIIYLDKDGSKKTTGYQEGEVKLDWRIDWPARWWLLGVHVEPFGRDHATRGGSYDTGEALVKEIFGGEPPLPVPYDFVNRTGDTKKMSASKGTGIEAAEVIEVLPPEIIRYFMLRFAPQKRLYFDPQNGVAHLIDEFAELLAKEPKSKLIRLSRAGTKPVVSQVPFSHLLGSYQASLRDTDKTLDVIARTEHAEVAGKQAEVIKSELNYLSNWLDKWAPQEIKFELAKDIKATNFNNSQQKFLKSLAAKIKAAPANADGEWFHKAIYDLQSELAMAPKDMFETLYKALIGKTSGPRAGWFLFILPREWLIKRLKLEA</sequence>
<dbReference type="EC" id="6.1.1.6" evidence="3"/>
<evidence type="ECO:0000256" key="12">
    <source>
        <dbReference type="ARBA" id="ARBA00048573"/>
    </source>
</evidence>
<keyword evidence="9" id="KW-0648">Protein biosynthesis</keyword>
<evidence type="ECO:0000259" key="13">
    <source>
        <dbReference type="Pfam" id="PF19269"/>
    </source>
</evidence>
<dbReference type="GO" id="GO:0005737">
    <property type="term" value="C:cytoplasm"/>
    <property type="evidence" value="ECO:0007669"/>
    <property type="project" value="UniProtKB-SubCell"/>
</dbReference>
<gene>
    <name evidence="14" type="ORF">UW74_C0052G0004</name>
</gene>
<dbReference type="AlphaFoldDB" id="A0A0G1K026"/>
<keyword evidence="10" id="KW-0030">Aminoacyl-tRNA synthetase</keyword>
<dbReference type="Pfam" id="PF19269">
    <property type="entry name" value="Anticodon_2"/>
    <property type="match status" value="1"/>
</dbReference>
<dbReference type="InterPro" id="IPR008925">
    <property type="entry name" value="aa_tRNA-synth_I_cd-bd_sf"/>
</dbReference>
<reference evidence="14 15" key="1">
    <citation type="journal article" date="2015" name="Nature">
        <title>rRNA introns, odd ribosomes, and small enigmatic genomes across a large radiation of phyla.</title>
        <authorList>
            <person name="Brown C.T."/>
            <person name="Hug L.A."/>
            <person name="Thomas B.C."/>
            <person name="Sharon I."/>
            <person name="Castelle C.J."/>
            <person name="Singh A."/>
            <person name="Wilkins M.J."/>
            <person name="Williams K.H."/>
            <person name="Banfield J.F."/>
        </authorList>
    </citation>
    <scope>NUCLEOTIDE SEQUENCE [LARGE SCALE GENOMIC DNA]</scope>
</reference>
<dbReference type="PANTHER" id="PTHR37940:SF1">
    <property type="entry name" value="LYSINE--TRNA LIGASE"/>
    <property type="match status" value="1"/>
</dbReference>
<dbReference type="GO" id="GO:0005524">
    <property type="term" value="F:ATP binding"/>
    <property type="evidence" value="ECO:0007669"/>
    <property type="project" value="UniProtKB-KW"/>
</dbReference>
<accession>A0A0G1K026</accession>
<dbReference type="SUPFAM" id="SSF52374">
    <property type="entry name" value="Nucleotidylyl transferase"/>
    <property type="match status" value="1"/>
</dbReference>
<dbReference type="SUPFAM" id="SSF48163">
    <property type="entry name" value="An anticodon-binding domain of class I aminoacyl-tRNA synthetases"/>
    <property type="match status" value="1"/>
</dbReference>
<evidence type="ECO:0000256" key="1">
    <source>
        <dbReference type="ARBA" id="ARBA00004496"/>
    </source>
</evidence>
<evidence type="ECO:0000313" key="15">
    <source>
        <dbReference type="Proteomes" id="UP000034889"/>
    </source>
</evidence>
<keyword evidence="6 14" id="KW-0436">Ligase</keyword>
<evidence type="ECO:0000256" key="6">
    <source>
        <dbReference type="ARBA" id="ARBA00022598"/>
    </source>
</evidence>
<dbReference type="GO" id="GO:0004824">
    <property type="term" value="F:lysine-tRNA ligase activity"/>
    <property type="evidence" value="ECO:0007669"/>
    <property type="project" value="UniProtKB-EC"/>
</dbReference>
<dbReference type="EMBL" id="LCJM01000052">
    <property type="protein sequence ID" value="KKT76990.1"/>
    <property type="molecule type" value="Genomic_DNA"/>
</dbReference>
<comment type="similarity">
    <text evidence="2">Belongs to the class-I aminoacyl-tRNA synthetase family.</text>
</comment>
<dbReference type="InterPro" id="IPR014729">
    <property type="entry name" value="Rossmann-like_a/b/a_fold"/>
</dbReference>
<name>A0A0G1K026_9BACT</name>
<evidence type="ECO:0000313" key="14">
    <source>
        <dbReference type="EMBL" id="KKT76990.1"/>
    </source>
</evidence>
<dbReference type="Gene3D" id="3.40.50.620">
    <property type="entry name" value="HUPs"/>
    <property type="match status" value="1"/>
</dbReference>
<organism evidence="14 15">
    <name type="scientific">Candidatus Giovannonibacteria bacterium GW2011_GWC2_44_8</name>
    <dbReference type="NCBI Taxonomy" id="1618657"/>
    <lineage>
        <taxon>Bacteria</taxon>
        <taxon>Candidatus Giovannoniibacteriota</taxon>
    </lineage>
</organism>
<evidence type="ECO:0000256" key="5">
    <source>
        <dbReference type="ARBA" id="ARBA00022490"/>
    </source>
</evidence>
<dbReference type="Proteomes" id="UP000034889">
    <property type="component" value="Unassembled WGS sequence"/>
</dbReference>
<feature type="domain" description="Aminoacyl-tRNA synthetase class I anticodon-binding" evidence="13">
    <location>
        <begin position="288"/>
        <end position="383"/>
    </location>
</feature>
<keyword evidence="8" id="KW-0067">ATP-binding</keyword>
<dbReference type="PANTHER" id="PTHR37940">
    <property type="entry name" value="LYSINE--TRNA LIGASE"/>
    <property type="match status" value="1"/>
</dbReference>
<dbReference type="Gene3D" id="1.10.10.350">
    <property type="match status" value="1"/>
</dbReference>
<protein>
    <recommendedName>
        <fullName evidence="4">Lysine--tRNA ligase</fullName>
        <ecNumber evidence="3">6.1.1.6</ecNumber>
    </recommendedName>
    <alternativeName>
        <fullName evidence="11">Lysyl-tRNA synthetase</fullName>
    </alternativeName>
</protein>
<comment type="subcellular location">
    <subcellularLocation>
        <location evidence="1">Cytoplasm</location>
    </subcellularLocation>
</comment>
<evidence type="ECO:0000256" key="2">
    <source>
        <dbReference type="ARBA" id="ARBA00005594"/>
    </source>
</evidence>
<evidence type="ECO:0000256" key="11">
    <source>
        <dbReference type="ARBA" id="ARBA00030563"/>
    </source>
</evidence>
<comment type="caution">
    <text evidence="14">The sequence shown here is derived from an EMBL/GenBank/DDBJ whole genome shotgun (WGS) entry which is preliminary data.</text>
</comment>
<evidence type="ECO:0000256" key="3">
    <source>
        <dbReference type="ARBA" id="ARBA00013166"/>
    </source>
</evidence>
<dbReference type="GO" id="GO:0006430">
    <property type="term" value="P:lysyl-tRNA aminoacylation"/>
    <property type="evidence" value="ECO:0007669"/>
    <property type="project" value="InterPro"/>
</dbReference>